<evidence type="ECO:0000259" key="5">
    <source>
        <dbReference type="Pfam" id="PF13476"/>
    </source>
</evidence>
<sequence>MRPIKLKIKGINSFIEEQVIDFEKLSDRGLFGIFGPTGSGKSTVLDGITLALYGKVARDSSNYINANCDSGNVSFEFQISGAEKKRYLVEREFKKDKKTENAKSGKCKVVDITGGIPEVLADSKTMVDNKCKEIIGLNLDDFTRTVVLPQGKFSEFLKLEGVDRRRMLERLFNLQQYGDDLSRKLSFEINKEKTENSVLIGQLKGYEDFSEEKLKEREELFEQVNKELEKISIEVSELEKQYENQKIVWDLQLELKELRCKKEVLENKREEIESCKEKVFLGEGASKVMPYIDSYEKTINDIANSEKEKRNFEEAVEFSKSQKEKADIQWQECRDNKEEKLPDFIIKKQKAEDALKEKALLETIEKEIIIMKKDMVKLGDELEKKTKIMEKLSGEIFEINSSINQAEEKSEQLKIDGSLKEKVLEGARVKDKLEDILKLKNGNESKKLRGQRDVEELQLKERELYKSFEEKQKIYEEKKIILENMINKCPGNQNDIVALQKQLLEAKEKWNKYHEHTKIIESANEALKDYKMSVQKEEAKKILLEHSIAELKTKIKELEIENLAYKLREELKTGDVCPVCGSTDHHRENIKHKDLRDDKGIEKGLEANEKELKLIEENITKGKTNIDICNGNIEKANDGIAALGDDFKNISVEELNNSFEQLKKAISEYDGNKNKLEEDMKKLLEEKHKLETNISTLRSTINEKKNQLKEIDSDLEKNHEALKEIEIVYDYLVKETGIMDFKAKSQEILACEKERENLLKDLKTYRKRLEDADLNMKALEQESKKIENDLTKGNTAIEEKTKIHNEKISLIKNKVGDVEDIGTVLIKIENIIKTIEDNFVKAEKIKEDKEKIYQQNNEKLIAVMSRLTELHKRKAEDHKNIEKNLELQGFKTIEEAKKNILNVEEIGSLKEYIERYSEEVSKNNGAIESVLKKLDNREIEEEQWAKLQEDKVKTEEKYKELNESKIKVEEEVRIIKEKLFELSELLKKKEKLDRKLGLLGDLEKLFKGKKFVEFVATTRLKYVSIEASKRLKEITNGNYGLEVDDNGKFLIRDNKNGGVEREASTLSGGETFLASLALALALSAEIQLKGTAPLELFFLDEGFGTLDDDLLEVVMSSLEKIHNDKLKIGLISHVESIKNRVPVKLILTPAEAGRGGSKVRIERS</sequence>
<keyword evidence="6" id="KW-0269">Exonuclease</keyword>
<dbReference type="Pfam" id="PF13476">
    <property type="entry name" value="AAA_23"/>
    <property type="match status" value="1"/>
</dbReference>
<dbReference type="Gene3D" id="3.40.50.300">
    <property type="entry name" value="P-loop containing nucleotide triphosphate hydrolases"/>
    <property type="match status" value="2"/>
</dbReference>
<dbReference type="Proteomes" id="UP000182135">
    <property type="component" value="Unassembled WGS sequence"/>
</dbReference>
<evidence type="ECO:0000256" key="3">
    <source>
        <dbReference type="ARBA" id="ARBA00013368"/>
    </source>
</evidence>
<keyword evidence="4" id="KW-0175">Coiled coil</keyword>
<dbReference type="GO" id="GO:0016887">
    <property type="term" value="F:ATP hydrolysis activity"/>
    <property type="evidence" value="ECO:0007669"/>
    <property type="project" value="InterPro"/>
</dbReference>
<dbReference type="PANTHER" id="PTHR32114:SF2">
    <property type="entry name" value="ABC TRANSPORTER ABCH.3"/>
    <property type="match status" value="1"/>
</dbReference>
<protein>
    <recommendedName>
        <fullName evidence="3">Nuclease SbcCD subunit C</fullName>
    </recommendedName>
</protein>
<feature type="coiled-coil region" evidence="4">
    <location>
        <begin position="748"/>
        <end position="796"/>
    </location>
</feature>
<feature type="coiled-coil region" evidence="4">
    <location>
        <begin position="520"/>
        <end position="568"/>
    </location>
</feature>
<dbReference type="SUPFAM" id="SSF75712">
    <property type="entry name" value="Rad50 coiled-coil Zn hook"/>
    <property type="match status" value="1"/>
</dbReference>
<dbReference type="InterPro" id="IPR038729">
    <property type="entry name" value="Rad50/SbcC_AAA"/>
</dbReference>
<keyword evidence="7" id="KW-1185">Reference proteome</keyword>
<dbReference type="GO" id="GO:0004527">
    <property type="term" value="F:exonuclease activity"/>
    <property type="evidence" value="ECO:0007669"/>
    <property type="project" value="UniProtKB-KW"/>
</dbReference>
<feature type="coiled-coil region" evidence="4">
    <location>
        <begin position="937"/>
        <end position="995"/>
    </location>
</feature>
<dbReference type="EMBL" id="FOOE01000008">
    <property type="protein sequence ID" value="SFF72915.1"/>
    <property type="molecule type" value="Genomic_DNA"/>
</dbReference>
<dbReference type="OrthoDB" id="9795626at2"/>
<comment type="similarity">
    <text evidence="1">Belongs to the SMC family. SbcC subfamily.</text>
</comment>
<dbReference type="InterPro" id="IPR027417">
    <property type="entry name" value="P-loop_NTPase"/>
</dbReference>
<gene>
    <name evidence="6" type="ORF">SAMN04487885_10870</name>
</gene>
<feature type="domain" description="Rad50/SbcC-type AAA" evidence="5">
    <location>
        <begin position="5"/>
        <end position="278"/>
    </location>
</feature>
<keyword evidence="6" id="KW-0378">Hydrolase</keyword>
<dbReference type="AlphaFoldDB" id="A0A1I2L130"/>
<feature type="coiled-coil region" evidence="4">
    <location>
        <begin position="211"/>
        <end position="322"/>
    </location>
</feature>
<dbReference type="STRING" id="1529.SAMN04487885_10870"/>
<name>A0A1I2L130_9CLOT</name>
<evidence type="ECO:0000313" key="7">
    <source>
        <dbReference type="Proteomes" id="UP000182135"/>
    </source>
</evidence>
<dbReference type="SUPFAM" id="SSF52540">
    <property type="entry name" value="P-loop containing nucleoside triphosphate hydrolases"/>
    <property type="match status" value="2"/>
</dbReference>
<dbReference type="Pfam" id="PF13558">
    <property type="entry name" value="SbcC_Walker_B"/>
    <property type="match status" value="1"/>
</dbReference>
<keyword evidence="6" id="KW-0540">Nuclease</keyword>
<evidence type="ECO:0000256" key="4">
    <source>
        <dbReference type="SAM" id="Coils"/>
    </source>
</evidence>
<dbReference type="PANTHER" id="PTHR32114">
    <property type="entry name" value="ABC TRANSPORTER ABCH.3"/>
    <property type="match status" value="1"/>
</dbReference>
<evidence type="ECO:0000256" key="2">
    <source>
        <dbReference type="ARBA" id="ARBA00011322"/>
    </source>
</evidence>
<proteinExistence type="inferred from homology"/>
<evidence type="ECO:0000313" key="6">
    <source>
        <dbReference type="EMBL" id="SFF72915.1"/>
    </source>
</evidence>
<evidence type="ECO:0000256" key="1">
    <source>
        <dbReference type="ARBA" id="ARBA00006930"/>
    </source>
</evidence>
<organism evidence="6 7">
    <name type="scientific">Clostridium cadaveris</name>
    <dbReference type="NCBI Taxonomy" id="1529"/>
    <lineage>
        <taxon>Bacteria</taxon>
        <taxon>Bacillati</taxon>
        <taxon>Bacillota</taxon>
        <taxon>Clostridia</taxon>
        <taxon>Eubacteriales</taxon>
        <taxon>Clostridiaceae</taxon>
        <taxon>Clostridium</taxon>
    </lineage>
</organism>
<dbReference type="RefSeq" id="WP_027637792.1">
    <property type="nucleotide sequence ID" value="NZ_FOOE01000008.1"/>
</dbReference>
<feature type="coiled-coil region" evidence="4">
    <location>
        <begin position="652"/>
        <end position="721"/>
    </location>
</feature>
<accession>A0A1I2L130</accession>
<comment type="subunit">
    <text evidence="2">Heterodimer of SbcC and SbcD.</text>
</comment>
<dbReference type="GO" id="GO:0006302">
    <property type="term" value="P:double-strand break repair"/>
    <property type="evidence" value="ECO:0007669"/>
    <property type="project" value="InterPro"/>
</dbReference>
<dbReference type="eggNOG" id="COG0419">
    <property type="taxonomic scope" value="Bacteria"/>
</dbReference>
<dbReference type="Gene3D" id="1.10.287.1490">
    <property type="match status" value="1"/>
</dbReference>
<reference evidence="6 7" key="1">
    <citation type="submission" date="2016-10" db="EMBL/GenBank/DDBJ databases">
        <authorList>
            <person name="de Groot N.N."/>
        </authorList>
    </citation>
    <scope>NUCLEOTIDE SEQUENCE [LARGE SCALE GENOMIC DNA]</scope>
    <source>
        <strain evidence="6 7">NLAE-zl-G419</strain>
    </source>
</reference>